<sequence>MAVSTFARKPLDPHRGIFPVDRLDALRETSPQTRALTDELIVLAKRGLPAMHQNGFFPHTMRLITKGDERTVRPEGDSLRYAINCGLGLSFISEAEQRQILGGSSARDVILATAKRAETSDDPGAVALAAWTAAEAENIFTARLFERLTDLLASRQPVATVDCSWMLIAAVAARKLGDTYDLAVMAKERLMAAQGAYGLFPHRLPASSNGKLRAHIGCFADQVYSTQGLARFAVAYQDQAALVAADACGARICQLQGPDGQWWWHYDVRNGTVVEGYPVYSVHQHAMAPMALLDLREAGGVDHMGALVKGLQWLVRHPEVSEPMICEQDAVIWRKAARREPKKAVRALSAVTTALKPGLHLPGLDRAFPPNQVDHECRPYELGWLLYAWLSGGVVANS</sequence>
<dbReference type="AlphaFoldDB" id="A0A1I3XJP0"/>
<dbReference type="Gene3D" id="1.50.10.20">
    <property type="match status" value="1"/>
</dbReference>
<protein>
    <submittedName>
        <fullName evidence="1">Uncharacterized protein</fullName>
    </submittedName>
</protein>
<name>A0A1I3XJP0_9HYPH</name>
<evidence type="ECO:0000313" key="1">
    <source>
        <dbReference type="EMBL" id="SFK19742.1"/>
    </source>
</evidence>
<dbReference type="Proteomes" id="UP000323300">
    <property type="component" value="Unassembled WGS sequence"/>
</dbReference>
<reference evidence="1 2" key="1">
    <citation type="submission" date="2016-10" db="EMBL/GenBank/DDBJ databases">
        <authorList>
            <person name="Varghese N."/>
            <person name="Submissions S."/>
        </authorList>
    </citation>
    <scope>NUCLEOTIDE SEQUENCE [LARGE SCALE GENOMIC DNA]</scope>
    <source>
        <strain evidence="1 2">DSM 21822</strain>
    </source>
</reference>
<dbReference type="SUPFAM" id="SSF48239">
    <property type="entry name" value="Terpenoid cyclases/Protein prenyltransferases"/>
    <property type="match status" value="1"/>
</dbReference>
<gene>
    <name evidence="1" type="ORF">SAMN04488498_103301</name>
</gene>
<accession>A0A1I3XJP0</accession>
<evidence type="ECO:0000313" key="2">
    <source>
        <dbReference type="Proteomes" id="UP000323300"/>
    </source>
</evidence>
<dbReference type="InterPro" id="IPR008930">
    <property type="entry name" value="Terpenoid_cyclase/PrenylTrfase"/>
</dbReference>
<organism evidence="1 2">
    <name type="scientific">Neomesorhizobium albiziae</name>
    <dbReference type="NCBI Taxonomy" id="335020"/>
    <lineage>
        <taxon>Bacteria</taxon>
        <taxon>Pseudomonadati</taxon>
        <taxon>Pseudomonadota</taxon>
        <taxon>Alphaproteobacteria</taxon>
        <taxon>Hyphomicrobiales</taxon>
        <taxon>Phyllobacteriaceae</taxon>
        <taxon>Neomesorhizobium</taxon>
    </lineage>
</organism>
<proteinExistence type="predicted"/>
<dbReference type="EMBL" id="FOSL01000003">
    <property type="protein sequence ID" value="SFK19742.1"/>
    <property type="molecule type" value="Genomic_DNA"/>
</dbReference>
<keyword evidence="2" id="KW-1185">Reference proteome</keyword>